<dbReference type="HOGENOM" id="CLU_2356208_0_0_9"/>
<dbReference type="AlphaFoldDB" id="G5GHL0"/>
<protein>
    <submittedName>
        <fullName evidence="1">Uncharacterized protein</fullName>
    </submittedName>
</protein>
<gene>
    <name evidence="1" type="ORF">HMPREF9333_01050</name>
</gene>
<proteinExistence type="predicted"/>
<comment type="caution">
    <text evidence="1">The sequence shown here is derived from an EMBL/GenBank/DDBJ whole genome shotgun (WGS) entry which is preliminary data.</text>
</comment>
<sequence>MKKFLYAFILGLCFSVLYSYILHPIHLTVKYGDKVKEILEQKYSSESNDSWILVHGKTKYVLHGVILNTGQSFLIEDIEFIKDNYEDTKVIIVGGIK</sequence>
<dbReference type="eggNOG" id="ENOG50343W3">
    <property type="taxonomic scope" value="Bacteria"/>
</dbReference>
<reference evidence="1 2" key="1">
    <citation type="submission" date="2011-08" db="EMBL/GenBank/DDBJ databases">
        <title>The Genome Sequence of Johnsonella ignava ATCC 51276.</title>
        <authorList>
            <consortium name="The Broad Institute Genome Sequencing Platform"/>
            <person name="Earl A."/>
            <person name="Ward D."/>
            <person name="Feldgarden M."/>
            <person name="Gevers D."/>
            <person name="Izard J."/>
            <person name="Blanton J.M."/>
            <person name="Baranova O.V."/>
            <person name="Dewhirst F.E."/>
            <person name="Young S.K."/>
            <person name="Zeng Q."/>
            <person name="Gargeya S."/>
            <person name="Fitzgerald M."/>
            <person name="Haas B."/>
            <person name="Abouelleil A."/>
            <person name="Alvarado L."/>
            <person name="Arachchi H.M."/>
            <person name="Berlin A."/>
            <person name="Brown A."/>
            <person name="Chapman S.B."/>
            <person name="Chen Z."/>
            <person name="Dunbar C."/>
            <person name="Freedman E."/>
            <person name="Gearin G."/>
            <person name="Gellesch M."/>
            <person name="Goldberg J."/>
            <person name="Griggs A."/>
            <person name="Gujja S."/>
            <person name="Heiman D."/>
            <person name="Howarth C."/>
            <person name="Larson L."/>
            <person name="Lui A."/>
            <person name="MacDonald P.J.P."/>
            <person name="Montmayeur A."/>
            <person name="Murphy C."/>
            <person name="Neiman D."/>
            <person name="Pearson M."/>
            <person name="Priest M."/>
            <person name="Roberts A."/>
            <person name="Saif S."/>
            <person name="Shea T."/>
            <person name="Shenoy N."/>
            <person name="Sisk P."/>
            <person name="Stolte C."/>
            <person name="Sykes S."/>
            <person name="Wortman J."/>
            <person name="Nusbaum C."/>
            <person name="Birren B."/>
        </authorList>
    </citation>
    <scope>NUCLEOTIDE SEQUENCE [LARGE SCALE GENOMIC DNA]</scope>
    <source>
        <strain evidence="1 2">ATCC 51276</strain>
    </source>
</reference>
<accession>G5GHL0</accession>
<keyword evidence="2" id="KW-1185">Reference proteome</keyword>
<name>G5GHL0_9FIRM</name>
<dbReference type="RefSeq" id="WP_005540435.1">
    <property type="nucleotide sequence ID" value="NZ_JH378831.1"/>
</dbReference>
<evidence type="ECO:0000313" key="2">
    <source>
        <dbReference type="Proteomes" id="UP000003011"/>
    </source>
</evidence>
<dbReference type="Proteomes" id="UP000003011">
    <property type="component" value="Unassembled WGS sequence"/>
</dbReference>
<evidence type="ECO:0000313" key="1">
    <source>
        <dbReference type="EMBL" id="EHI55703.1"/>
    </source>
</evidence>
<organism evidence="1 2">
    <name type="scientific">Johnsonella ignava ATCC 51276</name>
    <dbReference type="NCBI Taxonomy" id="679200"/>
    <lineage>
        <taxon>Bacteria</taxon>
        <taxon>Bacillati</taxon>
        <taxon>Bacillota</taxon>
        <taxon>Clostridia</taxon>
        <taxon>Lachnospirales</taxon>
        <taxon>Lachnospiraceae</taxon>
        <taxon>Johnsonella</taxon>
    </lineage>
</organism>
<dbReference type="EMBL" id="ACZL01000017">
    <property type="protein sequence ID" value="EHI55703.1"/>
    <property type="molecule type" value="Genomic_DNA"/>
</dbReference>
<dbReference type="OrthoDB" id="9852076at2"/>